<accession>A0ACC1DBD7</accession>
<reference evidence="1 2" key="1">
    <citation type="journal article" date="2021" name="Front. Genet.">
        <title>Chromosome-Level Genome Assembly Reveals Significant Gene Expansion in the Toll and IMD Signaling Pathways of Dendrolimus kikuchii.</title>
        <authorList>
            <person name="Zhou J."/>
            <person name="Wu P."/>
            <person name="Xiong Z."/>
            <person name="Liu N."/>
            <person name="Zhao N."/>
            <person name="Ji M."/>
            <person name="Qiu Y."/>
            <person name="Yang B."/>
        </authorList>
    </citation>
    <scope>NUCLEOTIDE SEQUENCE [LARGE SCALE GENOMIC DNA]</scope>
    <source>
        <strain evidence="1">Ann1</strain>
    </source>
</reference>
<proteinExistence type="predicted"/>
<gene>
    <name evidence="1" type="ORF">K1T71_002998</name>
</gene>
<organism evidence="1 2">
    <name type="scientific">Dendrolimus kikuchii</name>
    <dbReference type="NCBI Taxonomy" id="765133"/>
    <lineage>
        <taxon>Eukaryota</taxon>
        <taxon>Metazoa</taxon>
        <taxon>Ecdysozoa</taxon>
        <taxon>Arthropoda</taxon>
        <taxon>Hexapoda</taxon>
        <taxon>Insecta</taxon>
        <taxon>Pterygota</taxon>
        <taxon>Neoptera</taxon>
        <taxon>Endopterygota</taxon>
        <taxon>Lepidoptera</taxon>
        <taxon>Glossata</taxon>
        <taxon>Ditrysia</taxon>
        <taxon>Bombycoidea</taxon>
        <taxon>Lasiocampidae</taxon>
        <taxon>Dendrolimus</taxon>
    </lineage>
</organism>
<protein>
    <submittedName>
        <fullName evidence="1">Uncharacterized protein</fullName>
    </submittedName>
</protein>
<keyword evidence="2" id="KW-1185">Reference proteome</keyword>
<evidence type="ECO:0000313" key="1">
    <source>
        <dbReference type="EMBL" id="KAJ0180913.1"/>
    </source>
</evidence>
<dbReference type="Proteomes" id="UP000824533">
    <property type="component" value="Linkage Group LG05"/>
</dbReference>
<sequence>MIVNNPAIRLRINPIMCALLDASADAGNRLCAQDIMIPNPNNDIVSGTHRCETEAATKLCIFDINKKLISDGRYDIGGTYLNETSDFWFYFTTSSCPKQIYLLSLFFRCKSPRNFSIGISDSVNINMVDGSNKIMTLSENLKWYSFRSVDSYENHYFKTFCFSKKDTKDLHSLSLFIPICIRSETGLNLSPDILRSIKLQHDLGALISKQEKPDFILTSASGTQFPAHKIILAAHSSVLKSLIKEDSNSLLIDINDTTMDMLLQFLYTGTIKDVSKQGRQLLEIAKKFKVHALFLLAQQIIGDHIDIDNAIEVAIVAKKFNLEKLLHKATDFIRNHPEIAKTSGWLELNDIELMKYFFEHINYKQV</sequence>
<name>A0ACC1DBD7_9NEOP</name>
<comment type="caution">
    <text evidence="1">The sequence shown here is derived from an EMBL/GenBank/DDBJ whole genome shotgun (WGS) entry which is preliminary data.</text>
</comment>
<dbReference type="EMBL" id="CM034391">
    <property type="protein sequence ID" value="KAJ0180913.1"/>
    <property type="molecule type" value="Genomic_DNA"/>
</dbReference>
<evidence type="ECO:0000313" key="2">
    <source>
        <dbReference type="Proteomes" id="UP000824533"/>
    </source>
</evidence>